<evidence type="ECO:0000313" key="1">
    <source>
        <dbReference type="EMBL" id="MBX65448.1"/>
    </source>
</evidence>
<organism evidence="1">
    <name type="scientific">Rhizophora mucronata</name>
    <name type="common">Asiatic mangrove</name>
    <dbReference type="NCBI Taxonomy" id="61149"/>
    <lineage>
        <taxon>Eukaryota</taxon>
        <taxon>Viridiplantae</taxon>
        <taxon>Streptophyta</taxon>
        <taxon>Embryophyta</taxon>
        <taxon>Tracheophyta</taxon>
        <taxon>Spermatophyta</taxon>
        <taxon>Magnoliopsida</taxon>
        <taxon>eudicotyledons</taxon>
        <taxon>Gunneridae</taxon>
        <taxon>Pentapetalae</taxon>
        <taxon>rosids</taxon>
        <taxon>fabids</taxon>
        <taxon>Malpighiales</taxon>
        <taxon>Rhizophoraceae</taxon>
        <taxon>Rhizophora</taxon>
    </lineage>
</organism>
<proteinExistence type="predicted"/>
<sequence>MWNWLMHDQEKESVYIYKLISQKSILLFQNRSRDLLTNRGGK</sequence>
<reference evidence="1" key="1">
    <citation type="submission" date="2018-02" db="EMBL/GenBank/DDBJ databases">
        <title>Rhizophora mucronata_Transcriptome.</title>
        <authorList>
            <person name="Meera S.P."/>
            <person name="Sreeshan A."/>
            <person name="Augustine A."/>
        </authorList>
    </citation>
    <scope>NUCLEOTIDE SEQUENCE</scope>
    <source>
        <tissue evidence="1">Leaf</tissue>
    </source>
</reference>
<accession>A0A2P2QEP5</accession>
<protein>
    <submittedName>
        <fullName evidence="1">Uncharacterized protein</fullName>
    </submittedName>
</protein>
<dbReference type="AlphaFoldDB" id="A0A2P2QEP5"/>
<name>A0A2P2QEP5_RHIMU</name>
<dbReference type="EMBL" id="GGEC01084964">
    <property type="protein sequence ID" value="MBX65448.1"/>
    <property type="molecule type" value="Transcribed_RNA"/>
</dbReference>